<dbReference type="RefSeq" id="WP_170128210.1">
    <property type="nucleotide sequence ID" value="NZ_QNRX01000007.1"/>
</dbReference>
<organism evidence="1 2">
    <name type="scientific">Alkalibaculum bacchi</name>
    <dbReference type="NCBI Taxonomy" id="645887"/>
    <lineage>
        <taxon>Bacteria</taxon>
        <taxon>Bacillati</taxon>
        <taxon>Bacillota</taxon>
        <taxon>Clostridia</taxon>
        <taxon>Eubacteriales</taxon>
        <taxon>Eubacteriaceae</taxon>
        <taxon>Alkalibaculum</taxon>
    </lineage>
</organism>
<reference evidence="1 2" key="1">
    <citation type="submission" date="2018-06" db="EMBL/GenBank/DDBJ databases">
        <title>Genomic Encyclopedia of Type Strains, Phase IV (KMG-IV): sequencing the most valuable type-strain genomes for metagenomic binning, comparative biology and taxonomic classification.</title>
        <authorList>
            <person name="Goeker M."/>
        </authorList>
    </citation>
    <scope>NUCLEOTIDE SEQUENCE [LARGE SCALE GENOMIC DNA]</scope>
    <source>
        <strain evidence="1 2">DSM 22112</strain>
    </source>
</reference>
<sequence length="361" mass="41663">MFRKESHTVVFDVGSSTIKIIKGYIKEEIINIEHYRIFHIPQDIVQEGKVVDKKGLSEELCKLKIKASDIRLLLSSKDIILRTFQLPKMELSEVRQAVKFEMSVLLPDEIENYIVDGVVIREYKETSEENNTFIMYEVQGIAVERKTVTDYLDCFSKAGLKVNVVDVQPNAISKLLCHDHFYMRKMNGTVLKNQNIAVLDMGYEKTSITFIEGKKIFIYKILNKGGRDFTKAIAKDFHMSFQEAEEWKLDNPFSSMEKEEFKGKEEVNNLLLEIIQELTQLMGFFESMCKDKRIGYILLLGGGSLMPICKKYIENALQVETEYLFALHSIYIKELHSANHISFLANAIGALVRREKNHDGY</sequence>
<dbReference type="EMBL" id="QNRX01000007">
    <property type="protein sequence ID" value="RBP65285.1"/>
    <property type="molecule type" value="Genomic_DNA"/>
</dbReference>
<evidence type="ECO:0000313" key="1">
    <source>
        <dbReference type="EMBL" id="RBP65285.1"/>
    </source>
</evidence>
<accession>A0A366I995</accession>
<dbReference type="PANTHER" id="PTHR32432">
    <property type="entry name" value="CELL DIVISION PROTEIN FTSA-RELATED"/>
    <property type="match status" value="1"/>
</dbReference>
<dbReference type="InterPro" id="IPR050696">
    <property type="entry name" value="FtsA/MreB"/>
</dbReference>
<comment type="caution">
    <text evidence="1">The sequence shown here is derived from an EMBL/GenBank/DDBJ whole genome shotgun (WGS) entry which is preliminary data.</text>
</comment>
<dbReference type="InterPro" id="IPR043129">
    <property type="entry name" value="ATPase_NBD"/>
</dbReference>
<dbReference type="Proteomes" id="UP000253490">
    <property type="component" value="Unassembled WGS sequence"/>
</dbReference>
<proteinExistence type="predicted"/>
<dbReference type="SUPFAM" id="SSF53067">
    <property type="entry name" value="Actin-like ATPase domain"/>
    <property type="match status" value="2"/>
</dbReference>
<dbReference type="Gene3D" id="3.30.420.40">
    <property type="match status" value="2"/>
</dbReference>
<dbReference type="Gene3D" id="3.30.1490.300">
    <property type="match status" value="1"/>
</dbReference>
<keyword evidence="2" id="KW-1185">Reference proteome</keyword>
<name>A0A366I995_9FIRM</name>
<dbReference type="CDD" id="cd24049">
    <property type="entry name" value="ASKHA_NBD_PilM"/>
    <property type="match status" value="1"/>
</dbReference>
<dbReference type="InterPro" id="IPR005883">
    <property type="entry name" value="PilM"/>
</dbReference>
<dbReference type="PIRSF" id="PIRSF019169">
    <property type="entry name" value="PilM"/>
    <property type="match status" value="1"/>
</dbReference>
<protein>
    <submittedName>
        <fullName evidence="1">Type IV pilus assembly protein PilM</fullName>
    </submittedName>
</protein>
<dbReference type="Pfam" id="PF11104">
    <property type="entry name" value="PilM_2"/>
    <property type="match status" value="1"/>
</dbReference>
<dbReference type="PANTHER" id="PTHR32432:SF3">
    <property type="entry name" value="ETHANOLAMINE UTILIZATION PROTEIN EUTJ"/>
    <property type="match status" value="1"/>
</dbReference>
<dbReference type="AlphaFoldDB" id="A0A366I995"/>
<evidence type="ECO:0000313" key="2">
    <source>
        <dbReference type="Proteomes" id="UP000253490"/>
    </source>
</evidence>
<gene>
    <name evidence="1" type="ORF">DES36_10722</name>
</gene>